<dbReference type="AlphaFoldDB" id="A0A2M9BXD5"/>
<evidence type="ECO:0000313" key="1">
    <source>
        <dbReference type="EMBL" id="PJJ62637.1"/>
    </source>
</evidence>
<comment type="caution">
    <text evidence="1">The sequence shown here is derived from an EMBL/GenBank/DDBJ whole genome shotgun (WGS) entry which is preliminary data.</text>
</comment>
<organism evidence="1 2">
    <name type="scientific">Chryseobacterium geocarposphaerae</name>
    <dbReference type="NCBI Taxonomy" id="1416776"/>
    <lineage>
        <taxon>Bacteria</taxon>
        <taxon>Pseudomonadati</taxon>
        <taxon>Bacteroidota</taxon>
        <taxon>Flavobacteriia</taxon>
        <taxon>Flavobacteriales</taxon>
        <taxon>Weeksellaceae</taxon>
        <taxon>Chryseobacterium group</taxon>
        <taxon>Chryseobacterium</taxon>
    </lineage>
</organism>
<proteinExistence type="predicted"/>
<accession>A0A2M9BXD5</accession>
<reference evidence="1 2" key="1">
    <citation type="submission" date="2017-11" db="EMBL/GenBank/DDBJ databases">
        <title>Genomic Encyclopedia of Archaeal and Bacterial Type Strains, Phase II (KMG-II): From Individual Species to Whole Genera.</title>
        <authorList>
            <person name="Goeker M."/>
        </authorList>
    </citation>
    <scope>NUCLEOTIDE SEQUENCE [LARGE SCALE GENOMIC DNA]</scope>
    <source>
        <strain evidence="1 2">DSM 27617</strain>
    </source>
</reference>
<dbReference type="RefSeq" id="WP_100378402.1">
    <property type="nucleotide sequence ID" value="NZ_PGFD01000004.1"/>
</dbReference>
<keyword evidence="2" id="KW-1185">Reference proteome</keyword>
<name>A0A2M9BXD5_9FLAO</name>
<dbReference type="EMBL" id="PGFD01000004">
    <property type="protein sequence ID" value="PJJ62637.1"/>
    <property type="molecule type" value="Genomic_DNA"/>
</dbReference>
<gene>
    <name evidence="1" type="ORF">CLV73_3822</name>
</gene>
<dbReference type="Proteomes" id="UP000228740">
    <property type="component" value="Unassembled WGS sequence"/>
</dbReference>
<sequence>MIIIRRKNNAIISIAYFIILLFYTSCKSQVAISSDKKCVLATSNKEMILDVGNNEILKNQLKEFYDRNNKYDIILYKSKSGEIDIIFKRIYNKDNKWFYIEVSNNKIITQKEMNINNSDFEILFKNFENVGMYKNCGMCFGCYNYFSLIKKDKKIFSYYYDSLSDNLSDADLAKLEPYRKILDFFSQYNLSFVK</sequence>
<protein>
    <submittedName>
        <fullName evidence="1">Uncharacterized protein</fullName>
    </submittedName>
</protein>
<evidence type="ECO:0000313" key="2">
    <source>
        <dbReference type="Proteomes" id="UP000228740"/>
    </source>
</evidence>
<dbReference type="OrthoDB" id="1247679at2"/>